<evidence type="ECO:0000313" key="2">
    <source>
        <dbReference type="Proteomes" id="UP000306147"/>
    </source>
</evidence>
<evidence type="ECO:0000313" key="1">
    <source>
        <dbReference type="EMBL" id="TGX54328.1"/>
    </source>
</evidence>
<name>A0A4S1XED6_9SPHN</name>
<accession>A0A4S1XED6</accession>
<evidence type="ECO:0008006" key="3">
    <source>
        <dbReference type="Google" id="ProtNLM"/>
    </source>
</evidence>
<dbReference type="OrthoDB" id="8248741at2"/>
<comment type="caution">
    <text evidence="1">The sequence shown here is derived from an EMBL/GenBank/DDBJ whole genome shotgun (WGS) entry which is preliminary data.</text>
</comment>
<sequence length="4009" mass="418183">MGEPMTLDQIFQALRDDIAGGSIDLVTAATGDLASMATALDLLQLKTHFLVANAVLTQPVNQVLLRGTARYGLPGAEAAGNHVVDVGVALAATVEGGNAVFTLTLFLPPQAWTFSDTFAGLPDSQQIAQDGQTVELAPSFLIGLPLRDAALAARSAPGATATLEGSLPQAGVFSQAAYAGLFPGRWPLAARGAVVLPATYDASPDLDLMAIVNGSTLPFGDATLFELGFELSVQTGFDLDDYGYSAVSNLNLTGKVQFDPEHSLRLVLAILTVQTTWRLLVEADPDTIRIGDQIENVAALLGLSVAELISPETLDTFNAFYLASIEIWLPAYQGSLLDSLGAAAFDVSNIGVTLKSDRVWNPPIPFVRVIDTGMRWDIGWAPGPNNQPEMFSFGSVFGGINIGVSDAEVAVRPSARELPLLSAPHPLMSDVRMPVTSALAAGDGEGDDPPILADSFTVDLVGFIPSFVIEGRLRSNQEIPIGYAFNQFFGNPGPPTKDQMRITAFAFMADPYRLTFRAEAVVTMNWSIPFTNSVSLDLIELRFNIDVRQSAVGGSIAGTLQLTGGGSGDAQPQFTVSATYVPSTRASEWKFRGFLNQNAPLELVTLVANLLTDDPPDNLPALNVERMSIEFASSSQAYKVEGSILARWQFSPFGTPLTISARAEAAISRPNSSTAPSGYVAGSFQINRIGLYASRDIGVEFPTYTFRVLFGDNYLTAQTAWIGEGDARHQIVTLQLSSITLGEILEYLVNLAAPTLGYKLTPPWDLLNQIDLSRFALTIDPTEQTIALTYAVTVDLTIFRVDKIGVKYSRKQGEGSVNLILEGAALGQEYTGDDALDWDVINDNPPDLVPASTAVIDLRYLAFGQHVKINDIDNLNTVRAVLLQMERAMQPVATDQSPIGQPGANGVSFDAGSQWLIGLDIGIAGMLDLGLIFNDPRLYGLSISMGGPDAGSLAGLYFEILYKKITDSLGMFRVELQLPEAFRHLEFGEVSITLGVVVVEVYTNGNFKVDLGFPHERDFSRSFSVEVFPFIGRGGIYFGLLDGNSSSRVPAISNGFFAPVIELGVGIAVGVGKDFSVGVLSAGAFIELEVIFEGVFARFLPSNSGEDSALYYWVRGMAGLHGKIYGTVDFVVIKVNVTLEASATVTLTLEAHQPTLVALNVDVTARASVKILFIRVHFSFNVTVSFDFTLGSKSTTPWILAGTGGGGQGTGLAAARGAPMVPGASASLYRLSRGRRDVRIALLRSAHLRQLHAANLIASPATPRSLLMGKAVDRRGRTGTRMTVEAEASETLNWDPAFAVFSDSPRTIPLILLPAFACDNIALSWSTPPVESTAVYKIVLQLWAATGTVIDPDSIAESYRRDTSTSAHAGDVSEMPAAELVEAFLRWAIYAVTNPAGGTAAADVTAGQLAHLADEMAAGDAATRTAFTFTTLSAFLDTNVRFSVSGQPTVLPTELSAMPVAMPPVFRFEWSGDVAGSVDLAAFNPIGPDYIADVAAYQQAFTPTAAQSAVPPDGAADTVSFASHMFSDWSLMLTRAAVDEAQKQLARWELRPDAATSLAALAAGFSKAQVQYAVREGDTVNSVALALGATAEELLYLNDDLDAQLRTTPAGSEITILLGVAPEVIALDNSGRDLVPGQYAVDHITYQVRDGDTLAGIATAFGLAGATSLLSDPTLAANPALLRADASFTTPATHYTAPAGFGALQAAAFFFARFQDTRALADRQCYVDLILYWNAQVLRDQQPGDALAPGLALKLPVALGNLTEPAEANYTTQIGDTVTAIAAVADLTQNQGSGPAVAIPGWATYRDAMVTAFTQGSGGAAAPALVPSVVTILPGESLDHLARRSYIFGGQELPDVAGLIGWIASAPDLLAVHAALGIDGFTLDTTVYPSFGAVSQGLGLDIAALAHQLAGATLVPVIAEDDDAWIVTDVPVVAVDTLVSLVLTGKGFTDITAQSSRQLMSGLRLPGPVSEGDGPARATGPMTAMASLSGQQLTGPPPGTATTPSITITATLDSGFDWIGLVDSIVAEEGETRVALEARAPAALSGNRRLAQSPDAEPMAGTILQLDAVDQLDFAYTPADLNGLYPAASLTVVPFSGPEALPLSVEVPVTYGLSNRIELQVTAPLAIPAEGVTPKTGNPSLWPFPAAVQALALAGAPTGYDLVRSAPQGVPGGEDETLLSSSYGTLFSVKIKTLPGSRTLYQLLGTDDVQRQTLLHLWQYLVSNTTPPPTLSLFVSPDPAAANIQGLAQVALDASLSTIVKTNLSTETVPGLADVHPLFRAQAVAPRDTAPVYAAALADIPGFLKLLWEGVSVGGTGYYLTLRDPDGGGLPPTIFTTDGEAVIQFLAIVGAQQGSAPLGRPLLPLNTCALIGPGLDASASTVYLEAADGSDMKRIAIVPPGNAGTRMVIPMAPKIPVTSEDRAQQLYSIATYDVGQESATFYADRPGMPILPDAKDDPALTATARRRLARQARARSEAYAEAEPTRWSYSQVFPIAQMGPASSAPAVNGLPLPGADPYRGINSGTAPVLADLAIGFVDIFGNASAPDQAKAITLPVGYTDVLVGFDSWPGLATGYGLAAGATAGTVAIGVTFATQAGTLMPSLSGPAESAVLAAENQAAIYETVYYQLSQPLLALTFTSTLYSETSGAGIGHPKPVDLSAQLPALWRVAAANLLYARAVAALDPERPLAAAAQTIGALAQIYGLGTDVLAAGQAQARAYDILGGQALTIPAQVPFAENQTANAIRAVVRPGWPQPASGAAMLAMPQNADHLPLRPGTLLAIPDRPITVPSGDPVPSLGAIAALAGSTAPLLAEDNAAATDILAGGVTVVFDALTVTTVAPGVAGVRSFDDMVAGFAAQGVIVFVGDVGAQLADQTDTLVAGSAMVAKRYLVPLPTEQAPFETLASNGSGTSVADLASHNAATPNVFDTGALVYLGDFPGSPAAQASATTTLVEFCYQYGTTPAQLFAALAAQNPPPSLPMGVALTIPGMLALPQDPGAVRMPCPVRASDTLSAIAGRFAYANGRLDQLGLDNEAMPGLFAANQTVTVSVDGSDYDTVTQAGDGIGSVLARLQAKSSAIELPALMAAIGPQTGLLAEGALLSCPPAVMPDPAGNGALTPNQAAAAFGTDATAFLAANAALKGLLKPGVTVNGPGPTPFTAETAPIDTVTALLARLAAAGAQIDVAQLASINGDIPFLAAGALALLPPAPLTIAVSVPAAAGPFADPVMPLQVSLTLARPETRIDPAFVLEGAASAVQSFTTRIGSPVSSSGAGGGQGVDQDSFGTLLAQLFPTLRLVTGRVAGKPDELWFLPFDASGLAALTVEGVFDPPSGQGDKWPRYFALRPLYASLVSLQAIQLPALNPDGTLNRDTPLSDLIGLDVEPIAQRFLQDMEQLLSAQYAGALYADAQARAALLSVIASKQKLASAVANGIAPVFQQADPGLVPATYAAAAELRQALLLSLTQGYAVSTILQYVSTCSSAWIGGDAAPARLLGRAIGGPDDAVSSGLQYAITAAKTRLDAASDYVNFLLTLNDPAHAEQIALALQYAFSNLEFDINVIPVATGMSYDASDWLAFTPLLNPAAMPPGIVTKLGDVTVPIPNRAFPQVPTLRGQTVGSDPVAVLAGAAKWTYALRYSHEHASQDEVHLDIRFNQQPEGLMRMAVVSDALAGALISYDAVATGLWDLLGYYADPAKGDAQTAAAAAASFATLAATVADTWVAHWPDLEQRRLAVAPVADAVPPGLSPAMFGFDVDLDYLTVDGGVLVTDVRVACGSGGPGPSGQWPELIFRTVDGLPVPTTRSEISSTQSRYTLEHPAPAGSYADIALEWHGIAMASYQNATASLMVTRNGHLSEDFATNPDFVFSTDLVDASSTVTPINNESTRFDITGLGTDLGSALTAAFQALFGDTAYLGQPVTLALSYGFELLANPDPDAEPLVSYLPIALYPDQELAATTGATIQSAVEAWILNQGPNPDGGEIVVSLSLYSQIQNREKLTLLTVERLVYKLASSD</sequence>
<dbReference type="EMBL" id="SRXT01000003">
    <property type="protein sequence ID" value="TGX54328.1"/>
    <property type="molecule type" value="Genomic_DNA"/>
</dbReference>
<gene>
    <name evidence="1" type="ORF">E5A73_09490</name>
</gene>
<dbReference type="Proteomes" id="UP000306147">
    <property type="component" value="Unassembled WGS sequence"/>
</dbReference>
<proteinExistence type="predicted"/>
<reference evidence="1 2" key="1">
    <citation type="submission" date="2019-04" db="EMBL/GenBank/DDBJ databases">
        <title>Sphingomonas psychrotolerans sp. nov., isolated from soil in the Tianshan Mountains, Xinjiang, China.</title>
        <authorList>
            <person name="Luo Y."/>
            <person name="Sheng H."/>
        </authorList>
    </citation>
    <scope>NUCLEOTIDE SEQUENCE [LARGE SCALE GENOMIC DNA]</scope>
    <source>
        <strain evidence="1 2">ZFGT-11</strain>
    </source>
</reference>
<organism evidence="1 2">
    <name type="scientific">Sphingomonas gei</name>
    <dbReference type="NCBI Taxonomy" id="1395960"/>
    <lineage>
        <taxon>Bacteria</taxon>
        <taxon>Pseudomonadati</taxon>
        <taxon>Pseudomonadota</taxon>
        <taxon>Alphaproteobacteria</taxon>
        <taxon>Sphingomonadales</taxon>
        <taxon>Sphingomonadaceae</taxon>
        <taxon>Sphingomonas</taxon>
    </lineage>
</organism>
<protein>
    <recommendedName>
        <fullName evidence="3">LysM peptidoglycan-binding domain-containing protein</fullName>
    </recommendedName>
</protein>
<keyword evidence="2" id="KW-1185">Reference proteome</keyword>